<name>A0ACC2APN1_DIPCM</name>
<sequence>MVMEWRVGVVMGSLGLLLWFVVILRKRSWRAGWSWSSRYGVNNSKKNNNNKAAAAAVANLLPPGSLGWPLLGESLQFVASLSSALSPDSFAQQHLAKYGDVFKTHLFGHPTVVSLDPEVNKFVMNNEGRLFVASHPESFEELFGKYTILAARGDVHKRKRAVVVNFINSEKFRESIIPCVETFALLTLNNWKDRVVYVEREAQKFAFRVIMKKLLSLPVGPDLEDMLKEFSMVVAGSLSVRLKMIPWSNYSKGLKARDRIIKKLTGIIEGRRKDFDNDYNDLLQAVFREDRHGGATTSFSTEDIVDQILFLLAAGYDTVAAIITSTMFFLRRAPEALQTLREEHEAIKKGKINPAENLTWADYKSMTFTQHVINESLRITNVGFGAFRTALEDVKIKGYTIPKHWKVLAYLRSAHFNPSIYGPDPYAFDPWRWQDQSENMINGEASFMPFGEGKRRCVGSDLARLELSIFFHHLVTRFRNWELIEEDRLTYFPTPHFMKSLPVVLEAS</sequence>
<accession>A0ACC2APN1</accession>
<evidence type="ECO:0000313" key="1">
    <source>
        <dbReference type="EMBL" id="KAJ7519465.1"/>
    </source>
</evidence>
<reference evidence="2" key="1">
    <citation type="journal article" date="2024" name="Proc. Natl. Acad. Sci. U.S.A.">
        <title>Extraordinary preservation of gene collinearity over three hundred million years revealed in homosporous lycophytes.</title>
        <authorList>
            <person name="Li C."/>
            <person name="Wickell D."/>
            <person name="Kuo L.Y."/>
            <person name="Chen X."/>
            <person name="Nie B."/>
            <person name="Liao X."/>
            <person name="Peng D."/>
            <person name="Ji J."/>
            <person name="Jenkins J."/>
            <person name="Williams M."/>
            <person name="Shu S."/>
            <person name="Plott C."/>
            <person name="Barry K."/>
            <person name="Rajasekar S."/>
            <person name="Grimwood J."/>
            <person name="Han X."/>
            <person name="Sun S."/>
            <person name="Hou Z."/>
            <person name="He W."/>
            <person name="Dai G."/>
            <person name="Sun C."/>
            <person name="Schmutz J."/>
            <person name="Leebens-Mack J.H."/>
            <person name="Li F.W."/>
            <person name="Wang L."/>
        </authorList>
    </citation>
    <scope>NUCLEOTIDE SEQUENCE [LARGE SCALE GENOMIC DNA]</scope>
    <source>
        <strain evidence="2">cv. PW_Plant_1</strain>
    </source>
</reference>
<organism evidence="1 2">
    <name type="scientific">Diphasiastrum complanatum</name>
    <name type="common">Issler's clubmoss</name>
    <name type="synonym">Lycopodium complanatum</name>
    <dbReference type="NCBI Taxonomy" id="34168"/>
    <lineage>
        <taxon>Eukaryota</taxon>
        <taxon>Viridiplantae</taxon>
        <taxon>Streptophyta</taxon>
        <taxon>Embryophyta</taxon>
        <taxon>Tracheophyta</taxon>
        <taxon>Lycopodiopsida</taxon>
        <taxon>Lycopodiales</taxon>
        <taxon>Lycopodiaceae</taxon>
        <taxon>Lycopodioideae</taxon>
        <taxon>Diphasiastrum</taxon>
    </lineage>
</organism>
<comment type="caution">
    <text evidence="1">The sequence shown here is derived from an EMBL/GenBank/DDBJ whole genome shotgun (WGS) entry which is preliminary data.</text>
</comment>
<keyword evidence="2" id="KW-1185">Reference proteome</keyword>
<dbReference type="EMBL" id="CM055111">
    <property type="protein sequence ID" value="KAJ7519465.1"/>
    <property type="molecule type" value="Genomic_DNA"/>
</dbReference>
<protein>
    <submittedName>
        <fullName evidence="1">Uncharacterized protein</fullName>
    </submittedName>
</protein>
<evidence type="ECO:0000313" key="2">
    <source>
        <dbReference type="Proteomes" id="UP001162992"/>
    </source>
</evidence>
<gene>
    <name evidence="1" type="ORF">O6H91_20G039700</name>
</gene>
<proteinExistence type="predicted"/>
<dbReference type="Proteomes" id="UP001162992">
    <property type="component" value="Chromosome 20"/>
</dbReference>